<dbReference type="GO" id="GO:0030313">
    <property type="term" value="C:cell envelope"/>
    <property type="evidence" value="ECO:0007669"/>
    <property type="project" value="UniProtKB-SubCell"/>
</dbReference>
<evidence type="ECO:0000256" key="1">
    <source>
        <dbReference type="ARBA" id="ARBA00004196"/>
    </source>
</evidence>
<name>A0A7W6TCZ9_9HYPH</name>
<dbReference type="Proteomes" id="UP000576087">
    <property type="component" value="Unassembled WGS sequence"/>
</dbReference>
<proteinExistence type="inferred from homology"/>
<gene>
    <name evidence="7" type="ORF">GGE31_001433</name>
    <name evidence="6" type="ORF">GGE33_000352</name>
    <name evidence="8" type="ORF">GGE35_001432</name>
</gene>
<dbReference type="Proteomes" id="UP000520770">
    <property type="component" value="Unassembled WGS sequence"/>
</dbReference>
<dbReference type="EMBL" id="JACIGW010000001">
    <property type="protein sequence ID" value="MBB4346644.1"/>
    <property type="molecule type" value="Genomic_DNA"/>
</dbReference>
<dbReference type="PANTHER" id="PTHR46847:SF1">
    <property type="entry name" value="D-ALLOSE-BINDING PERIPLASMIC PROTEIN-RELATED"/>
    <property type="match status" value="1"/>
</dbReference>
<dbReference type="SUPFAM" id="SSF53822">
    <property type="entry name" value="Periplasmic binding protein-like I"/>
    <property type="match status" value="1"/>
</dbReference>
<keyword evidence="3 4" id="KW-0732">Signal</keyword>
<dbReference type="InterPro" id="IPR025997">
    <property type="entry name" value="SBP_2_dom"/>
</dbReference>
<sequence length="321" mass="34744">MHKRLLGYAAAALTAFAVAVPATTFAQEAKKVTIGVSIPAADHGWTAGVVFHAERVAKLLMAEHKGLNVIVKTSADPASQANAVQDLAVQGIDALVILPTDPDQLVSAIQQVKDDGKFVALVDRAPSVNDNTIRDLYVAGNNPALGEVAGQYIAKTTPEAEVVIIRGLPIPIDQQRQDGFDKGIEGSKVKVLDRQYGNWSRDDAFRVMQDYLTKYPKIDVVWCQDDDMAVGVLEAIEQAKRTDIKYVIGGAGSKDMIKKVMDGDKMMPVNVLYPPAMVATAMELTAGNFYDQVPVSGNYILDATLITKDNAESFYFPDSPF</sequence>
<evidence type="ECO:0000256" key="2">
    <source>
        <dbReference type="ARBA" id="ARBA00007639"/>
    </source>
</evidence>
<evidence type="ECO:0000259" key="5">
    <source>
        <dbReference type="Pfam" id="PF13407"/>
    </source>
</evidence>
<evidence type="ECO:0000256" key="3">
    <source>
        <dbReference type="ARBA" id="ARBA00022729"/>
    </source>
</evidence>
<comment type="similarity">
    <text evidence="2">Belongs to the bacterial solute-binding protein 2 family.</text>
</comment>
<dbReference type="Gene3D" id="3.40.50.2300">
    <property type="match status" value="2"/>
</dbReference>
<reference evidence="9 10" key="1">
    <citation type="submission" date="2020-08" db="EMBL/GenBank/DDBJ databases">
        <title>Genomic Encyclopedia of Type Strains, Phase IV (KMG-V): Genome sequencing to study the core and pangenomes of soil and plant-associated prokaryotes.</title>
        <authorList>
            <person name="Whitman W."/>
        </authorList>
    </citation>
    <scope>NUCLEOTIDE SEQUENCE [LARGE SCALE GENOMIC DNA]</scope>
    <source>
        <strain evidence="7 10">SEMIA 444</strain>
        <strain evidence="6 9">SEMIA 448</strain>
        <strain evidence="8 11">SEMIA 452</strain>
    </source>
</reference>
<evidence type="ECO:0000313" key="10">
    <source>
        <dbReference type="Proteomes" id="UP000524535"/>
    </source>
</evidence>
<comment type="subcellular location">
    <subcellularLocation>
        <location evidence="1">Cell envelope</location>
    </subcellularLocation>
</comment>
<evidence type="ECO:0000313" key="11">
    <source>
        <dbReference type="Proteomes" id="UP000576087"/>
    </source>
</evidence>
<feature type="chain" id="PRO_5036214224" evidence="4">
    <location>
        <begin position="27"/>
        <end position="321"/>
    </location>
</feature>
<evidence type="ECO:0000313" key="9">
    <source>
        <dbReference type="Proteomes" id="UP000520770"/>
    </source>
</evidence>
<dbReference type="Proteomes" id="UP000524535">
    <property type="component" value="Unassembled WGS sequence"/>
</dbReference>
<comment type="caution">
    <text evidence="7">The sequence shown here is derived from an EMBL/GenBank/DDBJ whole genome shotgun (WGS) entry which is preliminary data.</text>
</comment>
<evidence type="ECO:0000313" key="7">
    <source>
        <dbReference type="EMBL" id="MBB4410962.1"/>
    </source>
</evidence>
<feature type="signal peptide" evidence="4">
    <location>
        <begin position="1"/>
        <end position="26"/>
    </location>
</feature>
<accession>A0A7W6TCZ9</accession>
<organism evidence="7 10">
    <name type="scientific">Aliirhizobium cellulosilyticum</name>
    <dbReference type="NCBI Taxonomy" id="393664"/>
    <lineage>
        <taxon>Bacteria</taxon>
        <taxon>Pseudomonadati</taxon>
        <taxon>Pseudomonadota</taxon>
        <taxon>Alphaproteobacteria</taxon>
        <taxon>Hyphomicrobiales</taxon>
        <taxon>Rhizobiaceae</taxon>
        <taxon>Aliirhizobium</taxon>
    </lineage>
</organism>
<evidence type="ECO:0000313" key="8">
    <source>
        <dbReference type="EMBL" id="MBB4445650.1"/>
    </source>
</evidence>
<keyword evidence="10" id="KW-1185">Reference proteome</keyword>
<feature type="domain" description="Periplasmic binding protein" evidence="5">
    <location>
        <begin position="34"/>
        <end position="277"/>
    </location>
</feature>
<evidence type="ECO:0000313" key="6">
    <source>
        <dbReference type="EMBL" id="MBB4346644.1"/>
    </source>
</evidence>
<dbReference type="InterPro" id="IPR028082">
    <property type="entry name" value="Peripla_BP_I"/>
</dbReference>
<dbReference type="AlphaFoldDB" id="A0A7W6TCZ9"/>
<dbReference type="EMBL" id="JACIGY010000001">
    <property type="protein sequence ID" value="MBB4410962.1"/>
    <property type="molecule type" value="Genomic_DNA"/>
</dbReference>
<dbReference type="PANTHER" id="PTHR46847">
    <property type="entry name" value="D-ALLOSE-BINDING PERIPLASMIC PROTEIN-RELATED"/>
    <property type="match status" value="1"/>
</dbReference>
<dbReference type="GO" id="GO:0030246">
    <property type="term" value="F:carbohydrate binding"/>
    <property type="evidence" value="ECO:0007669"/>
    <property type="project" value="UniProtKB-ARBA"/>
</dbReference>
<protein>
    <submittedName>
        <fullName evidence="7">Ribose transport system substrate-binding protein</fullName>
    </submittedName>
</protein>
<dbReference type="RefSeq" id="WP_183821021.1">
    <property type="nucleotide sequence ID" value="NZ_JACIGW010000001.1"/>
</dbReference>
<evidence type="ECO:0000256" key="4">
    <source>
        <dbReference type="SAM" id="SignalP"/>
    </source>
</evidence>
<dbReference type="Pfam" id="PF13407">
    <property type="entry name" value="Peripla_BP_4"/>
    <property type="match status" value="1"/>
</dbReference>
<dbReference type="EMBL" id="JACIHM010000001">
    <property type="protein sequence ID" value="MBB4445650.1"/>
    <property type="molecule type" value="Genomic_DNA"/>
</dbReference>